<evidence type="ECO:0000256" key="1">
    <source>
        <dbReference type="SAM" id="MobiDB-lite"/>
    </source>
</evidence>
<organism evidence="2 3">
    <name type="scientific">Neoarthrinium moseri</name>
    <dbReference type="NCBI Taxonomy" id="1658444"/>
    <lineage>
        <taxon>Eukaryota</taxon>
        <taxon>Fungi</taxon>
        <taxon>Dikarya</taxon>
        <taxon>Ascomycota</taxon>
        <taxon>Pezizomycotina</taxon>
        <taxon>Sordariomycetes</taxon>
        <taxon>Xylariomycetidae</taxon>
        <taxon>Amphisphaeriales</taxon>
        <taxon>Apiosporaceae</taxon>
        <taxon>Neoarthrinium</taxon>
    </lineage>
</organism>
<dbReference type="Gene3D" id="4.10.280.10">
    <property type="entry name" value="Helix-loop-helix DNA-binding domain"/>
    <property type="match status" value="1"/>
</dbReference>
<evidence type="ECO:0000313" key="2">
    <source>
        <dbReference type="EMBL" id="KAI1846772.1"/>
    </source>
</evidence>
<comment type="caution">
    <text evidence="2">The sequence shown here is derived from an EMBL/GenBank/DDBJ whole genome shotgun (WGS) entry which is preliminary data.</text>
</comment>
<reference evidence="2" key="1">
    <citation type="submission" date="2021-03" db="EMBL/GenBank/DDBJ databases">
        <title>Revisited historic fungal species revealed as producer of novel bioactive compounds through whole genome sequencing and comparative genomics.</title>
        <authorList>
            <person name="Vignolle G.A."/>
            <person name="Hochenegger N."/>
            <person name="Mach R.L."/>
            <person name="Mach-Aigner A.R."/>
            <person name="Javad Rahimi M."/>
            <person name="Salim K.A."/>
            <person name="Chan C.M."/>
            <person name="Lim L.B.L."/>
            <person name="Cai F."/>
            <person name="Druzhinina I.S."/>
            <person name="U'Ren J.M."/>
            <person name="Derntl C."/>
        </authorList>
    </citation>
    <scope>NUCLEOTIDE SEQUENCE</scope>
    <source>
        <strain evidence="2">TUCIM 5799</strain>
    </source>
</reference>
<evidence type="ECO:0000313" key="3">
    <source>
        <dbReference type="Proteomes" id="UP000829685"/>
    </source>
</evidence>
<keyword evidence="3" id="KW-1185">Reference proteome</keyword>
<feature type="compositionally biased region" description="Basic and acidic residues" evidence="1">
    <location>
        <begin position="82"/>
        <end position="94"/>
    </location>
</feature>
<dbReference type="Proteomes" id="UP000829685">
    <property type="component" value="Unassembled WGS sequence"/>
</dbReference>
<dbReference type="GO" id="GO:0046983">
    <property type="term" value="F:protein dimerization activity"/>
    <property type="evidence" value="ECO:0007669"/>
    <property type="project" value="InterPro"/>
</dbReference>
<feature type="region of interest" description="Disordered" evidence="1">
    <location>
        <begin position="55"/>
        <end position="94"/>
    </location>
</feature>
<evidence type="ECO:0008006" key="4">
    <source>
        <dbReference type="Google" id="ProtNLM"/>
    </source>
</evidence>
<accession>A0A9P9W7L4</accession>
<protein>
    <recommendedName>
        <fullName evidence="4">BHLH domain-containing protein</fullName>
    </recommendedName>
</protein>
<dbReference type="InterPro" id="IPR036638">
    <property type="entry name" value="HLH_DNA-bd_sf"/>
</dbReference>
<dbReference type="AlphaFoldDB" id="A0A9P9W7L4"/>
<proteinExistence type="predicted"/>
<sequence length="168" mass="19145">MTGNDNRHTTCFAVCIHTADNADGVPADYLPYDAVVKIGTTELKAWEPHKLTLSKATKSKPRCDSTRSRNMQFSPLVRKPQHKDGVKQDESDGMYRNRLARRFRELHSSLEDSLPNDGKKKSPSKPEILAMAVDRIQSWSYEKRVLQEELNKLRQICAYTSVDAELSH</sequence>
<dbReference type="EMBL" id="JAFIMR010000122">
    <property type="protein sequence ID" value="KAI1846772.1"/>
    <property type="molecule type" value="Genomic_DNA"/>
</dbReference>
<gene>
    <name evidence="2" type="ORF">JX265_014020</name>
</gene>
<dbReference type="SUPFAM" id="SSF47459">
    <property type="entry name" value="HLH, helix-loop-helix DNA-binding domain"/>
    <property type="match status" value="1"/>
</dbReference>
<name>A0A9P9W7L4_9PEZI</name>